<feature type="compositionally biased region" description="Polar residues" evidence="1">
    <location>
        <begin position="22"/>
        <end position="36"/>
    </location>
</feature>
<keyword evidence="2" id="KW-0732">Signal</keyword>
<evidence type="ECO:0000256" key="2">
    <source>
        <dbReference type="SAM" id="SignalP"/>
    </source>
</evidence>
<reference evidence="3" key="1">
    <citation type="submission" date="2019-04" db="EMBL/GenBank/DDBJ databases">
        <authorList>
            <consortium name="Science for Life Laboratories"/>
        </authorList>
    </citation>
    <scope>NUCLEOTIDE SEQUENCE</scope>
    <source>
        <strain evidence="3">MBLW1</strain>
    </source>
</reference>
<proteinExistence type="predicted"/>
<accession>A0A6C2YPH3</accession>
<organism evidence="3">
    <name type="scientific">Tuwongella immobilis</name>
    <dbReference type="NCBI Taxonomy" id="692036"/>
    <lineage>
        <taxon>Bacteria</taxon>
        <taxon>Pseudomonadati</taxon>
        <taxon>Planctomycetota</taxon>
        <taxon>Planctomycetia</taxon>
        <taxon>Gemmatales</taxon>
        <taxon>Gemmataceae</taxon>
        <taxon>Tuwongella</taxon>
    </lineage>
</organism>
<dbReference type="Proteomes" id="UP000464378">
    <property type="component" value="Chromosome"/>
</dbReference>
<evidence type="ECO:0000313" key="4">
    <source>
        <dbReference type="Proteomes" id="UP000464378"/>
    </source>
</evidence>
<protein>
    <submittedName>
        <fullName evidence="3">Uncharacterized protein</fullName>
    </submittedName>
</protein>
<gene>
    <name evidence="3" type="ORF">GMBLW1_07490</name>
</gene>
<feature type="region of interest" description="Disordered" evidence="1">
    <location>
        <begin position="334"/>
        <end position="402"/>
    </location>
</feature>
<keyword evidence="4" id="KW-1185">Reference proteome</keyword>
<dbReference type="PROSITE" id="PS51257">
    <property type="entry name" value="PROKAR_LIPOPROTEIN"/>
    <property type="match status" value="1"/>
</dbReference>
<evidence type="ECO:0000256" key="1">
    <source>
        <dbReference type="SAM" id="MobiDB-lite"/>
    </source>
</evidence>
<sequence>MVRKAGVLILLASLTGCVATNPHKSTTSQKPIQPSMTPGVPGYQGPWGQPVASNKFAPGKASLNASGIQQAGANIPAGMSGNIQQAGLFKKTEGCATCTANGTIVNPVPGDYEVGGIAPGGMMGGPGGYMGGPGMMMGGGPRPIAPPIPPMGVPGAVAAVGALPPMLPQGPLNARTSVLFSEPAGMRVSWMSGGNTEHSLDVPGRYNFLQGGVYRLKLSRINNLPNKNLYPTIEILPANQKTATFLAHSSVPVNFTEEDFEQVSAGNFLVKVIYLPDDKYQDLAVGGPGLGEIVSSRLEPNLDPIVEAQKRGTILMIIRMGNIDLQAPNTPAMDAPNPYAGGPGGPGMMMPAPSSAVPTPNAAPTPMPLPGGLAPAAPTPAPKADSKPIGMLPPAGIRPLGE</sequence>
<dbReference type="KEGG" id="tim:GMBLW1_07490"/>
<feature type="region of interest" description="Disordered" evidence="1">
    <location>
        <begin position="22"/>
        <end position="51"/>
    </location>
</feature>
<dbReference type="AlphaFoldDB" id="A0A6C2YPH3"/>
<evidence type="ECO:0000313" key="3">
    <source>
        <dbReference type="EMBL" id="VIP03211.1"/>
    </source>
</evidence>
<dbReference type="EMBL" id="LR593887">
    <property type="protein sequence ID" value="VTS03721.1"/>
    <property type="molecule type" value="Genomic_DNA"/>
</dbReference>
<feature type="chain" id="PRO_5036172782" evidence="2">
    <location>
        <begin position="20"/>
        <end position="402"/>
    </location>
</feature>
<name>A0A6C2YPH3_9BACT</name>
<dbReference type="InParanoid" id="A0A6C2YPH3"/>
<dbReference type="EMBL" id="LR586016">
    <property type="protein sequence ID" value="VIP03211.1"/>
    <property type="molecule type" value="Genomic_DNA"/>
</dbReference>
<feature type="signal peptide" evidence="2">
    <location>
        <begin position="1"/>
        <end position="19"/>
    </location>
</feature>
<dbReference type="RefSeq" id="WP_162658302.1">
    <property type="nucleotide sequence ID" value="NZ_LR593887.1"/>
</dbReference>